<evidence type="ECO:0000256" key="2">
    <source>
        <dbReference type="ARBA" id="ARBA00022643"/>
    </source>
</evidence>
<protein>
    <submittedName>
        <fullName evidence="4">NAD(P)H-dependent oxidoreductase</fullName>
    </submittedName>
</protein>
<dbReference type="EMBL" id="CP050861">
    <property type="protein sequence ID" value="UTD14733.1"/>
    <property type="molecule type" value="Genomic_DNA"/>
</dbReference>
<organism evidence="4 5">
    <name type="scientific">Tenacibaculum mesophilum</name>
    <dbReference type="NCBI Taxonomy" id="104268"/>
    <lineage>
        <taxon>Bacteria</taxon>
        <taxon>Pseudomonadati</taxon>
        <taxon>Bacteroidota</taxon>
        <taxon>Flavobacteriia</taxon>
        <taxon>Flavobacteriales</taxon>
        <taxon>Flavobacteriaceae</taxon>
        <taxon>Tenacibaculum</taxon>
    </lineage>
</organism>
<dbReference type="PANTHER" id="PTHR43278:SF4">
    <property type="entry name" value="NAD(P)H-DEPENDENT FMN-CONTAINING OXIDOREDUCTASE YWQN-RELATED"/>
    <property type="match status" value="1"/>
</dbReference>
<dbReference type="InterPro" id="IPR051796">
    <property type="entry name" value="ISF_SsuE-like"/>
</dbReference>
<dbReference type="AlphaFoldDB" id="A0AAE9MMA0"/>
<feature type="domain" description="NADPH-dependent FMN reductase-like" evidence="3">
    <location>
        <begin position="3"/>
        <end position="142"/>
    </location>
</feature>
<evidence type="ECO:0000313" key="5">
    <source>
        <dbReference type="Proteomes" id="UP001056837"/>
    </source>
</evidence>
<evidence type="ECO:0000313" key="4">
    <source>
        <dbReference type="EMBL" id="UTD14733.1"/>
    </source>
</evidence>
<dbReference type="InterPro" id="IPR005025">
    <property type="entry name" value="FMN_Rdtase-like_dom"/>
</dbReference>
<keyword evidence="1" id="KW-0285">Flavoprotein</keyword>
<reference evidence="4" key="1">
    <citation type="submission" date="2020-04" db="EMBL/GenBank/DDBJ databases">
        <title>Tenacibaculum mesophilum bac2.</title>
        <authorList>
            <person name="Li M."/>
        </authorList>
    </citation>
    <scope>NUCLEOTIDE SEQUENCE</scope>
    <source>
        <strain evidence="4">Bac2</strain>
    </source>
</reference>
<proteinExistence type="predicted"/>
<name>A0AAE9MMA0_9FLAO</name>
<dbReference type="GO" id="GO:0016491">
    <property type="term" value="F:oxidoreductase activity"/>
    <property type="evidence" value="ECO:0007669"/>
    <property type="project" value="InterPro"/>
</dbReference>
<dbReference type="SUPFAM" id="SSF52218">
    <property type="entry name" value="Flavoproteins"/>
    <property type="match status" value="1"/>
</dbReference>
<accession>A0AAE9MMA0</accession>
<keyword evidence="2" id="KW-0288">FMN</keyword>
<evidence type="ECO:0000259" key="3">
    <source>
        <dbReference type="Pfam" id="PF03358"/>
    </source>
</evidence>
<evidence type="ECO:0000256" key="1">
    <source>
        <dbReference type="ARBA" id="ARBA00022630"/>
    </source>
</evidence>
<dbReference type="Gene3D" id="3.40.50.360">
    <property type="match status" value="1"/>
</dbReference>
<dbReference type="PANTHER" id="PTHR43278">
    <property type="entry name" value="NAD(P)H-DEPENDENT FMN-CONTAINING OXIDOREDUCTASE YWQN-RELATED"/>
    <property type="match status" value="1"/>
</dbReference>
<dbReference type="RefSeq" id="WP_173360856.1">
    <property type="nucleotide sequence ID" value="NZ_CP050861.1"/>
</dbReference>
<dbReference type="Proteomes" id="UP001056837">
    <property type="component" value="Chromosome"/>
</dbReference>
<dbReference type="Pfam" id="PF03358">
    <property type="entry name" value="FMN_red"/>
    <property type="match status" value="1"/>
</dbReference>
<sequence length="180" mass="20768">MNKTVIIQASSKSVGNTNKVVNYLNNNESFDFIDLRTKKIGVFEYDFSNSDDDFIPLIEEIVSKYDTLIFATPVYWYSMSATLKIFFDRLSDLLHYKKDLGRQLRGKNMAMISNSGANDRRNGFEMPFIESAKYLGMNYLGSTHAWFTEDGNDIHPDAKVKINEFRNILATKNFKDVLTR</sequence>
<gene>
    <name evidence="4" type="ORF">HER15_04210</name>
</gene>
<dbReference type="InterPro" id="IPR029039">
    <property type="entry name" value="Flavoprotein-like_sf"/>
</dbReference>